<accession>A0AAQ3SCT1</accession>
<dbReference type="SMART" id="SM00220">
    <property type="entry name" value="S_TKc"/>
    <property type="match status" value="1"/>
</dbReference>
<keyword evidence="4" id="KW-0812">Transmembrane</keyword>
<feature type="domain" description="Protein kinase" evidence="14">
    <location>
        <begin position="703"/>
        <end position="1031"/>
    </location>
</feature>
<evidence type="ECO:0000256" key="4">
    <source>
        <dbReference type="ARBA" id="ARBA00022692"/>
    </source>
</evidence>
<keyword evidence="12" id="KW-0325">Glycoprotein</keyword>
<dbReference type="PROSITE" id="PS00108">
    <property type="entry name" value="PROTEIN_KINASE_ST"/>
    <property type="match status" value="2"/>
</dbReference>
<keyword evidence="5" id="KW-0732">Signal</keyword>
<evidence type="ECO:0000256" key="12">
    <source>
        <dbReference type="ARBA" id="ARBA00023180"/>
    </source>
</evidence>
<dbReference type="InterPro" id="IPR059179">
    <property type="entry name" value="MLKL-like_MCAfunc"/>
</dbReference>
<keyword evidence="9" id="KW-0067">ATP-binding</keyword>
<evidence type="ECO:0000256" key="1">
    <source>
        <dbReference type="ARBA" id="ARBA00004167"/>
    </source>
</evidence>
<evidence type="ECO:0000256" key="8">
    <source>
        <dbReference type="ARBA" id="ARBA00022777"/>
    </source>
</evidence>
<dbReference type="InterPro" id="IPR011009">
    <property type="entry name" value="Kinase-like_dom_sf"/>
</dbReference>
<evidence type="ECO:0000256" key="13">
    <source>
        <dbReference type="SAM" id="MobiDB-lite"/>
    </source>
</evidence>
<dbReference type="FunFam" id="1.10.510.10:FF:000129">
    <property type="entry name" value="cysteine-rich receptor-like protein kinase 10"/>
    <property type="match status" value="2"/>
</dbReference>
<dbReference type="GO" id="GO:0005524">
    <property type="term" value="F:ATP binding"/>
    <property type="evidence" value="ECO:0007669"/>
    <property type="project" value="UniProtKB-KW"/>
</dbReference>
<evidence type="ECO:0000256" key="2">
    <source>
        <dbReference type="ARBA" id="ARBA00022527"/>
    </source>
</evidence>
<evidence type="ECO:0000259" key="14">
    <source>
        <dbReference type="PROSITE" id="PS50011"/>
    </source>
</evidence>
<dbReference type="Pfam" id="PF22215">
    <property type="entry name" value="MLKL_N"/>
    <property type="match status" value="2"/>
</dbReference>
<evidence type="ECO:0000256" key="5">
    <source>
        <dbReference type="ARBA" id="ARBA00022729"/>
    </source>
</evidence>
<dbReference type="PROSITE" id="PS50011">
    <property type="entry name" value="PROTEIN_KINASE_DOM"/>
    <property type="match status" value="2"/>
</dbReference>
<keyword evidence="11" id="KW-0472">Membrane</keyword>
<keyword evidence="7" id="KW-0547">Nucleotide-binding</keyword>
<dbReference type="Pfam" id="PF00069">
    <property type="entry name" value="Pkinase"/>
    <property type="match status" value="2"/>
</dbReference>
<dbReference type="SUPFAM" id="SSF56112">
    <property type="entry name" value="Protein kinase-like (PK-like)"/>
    <property type="match status" value="2"/>
</dbReference>
<organism evidence="15 16">
    <name type="scientific">Paspalum notatum var. saurae</name>
    <dbReference type="NCBI Taxonomy" id="547442"/>
    <lineage>
        <taxon>Eukaryota</taxon>
        <taxon>Viridiplantae</taxon>
        <taxon>Streptophyta</taxon>
        <taxon>Embryophyta</taxon>
        <taxon>Tracheophyta</taxon>
        <taxon>Spermatophyta</taxon>
        <taxon>Magnoliopsida</taxon>
        <taxon>Liliopsida</taxon>
        <taxon>Poales</taxon>
        <taxon>Poaceae</taxon>
        <taxon>PACMAD clade</taxon>
        <taxon>Panicoideae</taxon>
        <taxon>Andropogonodae</taxon>
        <taxon>Paspaleae</taxon>
        <taxon>Paspalinae</taxon>
        <taxon>Paspalum</taxon>
    </lineage>
</organism>
<dbReference type="Proteomes" id="UP001341281">
    <property type="component" value="Chromosome 01"/>
</dbReference>
<evidence type="ECO:0000256" key="6">
    <source>
        <dbReference type="ARBA" id="ARBA00022737"/>
    </source>
</evidence>
<protein>
    <recommendedName>
        <fullName evidence="14">Protein kinase domain-containing protein</fullName>
    </recommendedName>
</protein>
<evidence type="ECO:0000256" key="9">
    <source>
        <dbReference type="ARBA" id="ARBA00022840"/>
    </source>
</evidence>
<evidence type="ECO:0000256" key="3">
    <source>
        <dbReference type="ARBA" id="ARBA00022679"/>
    </source>
</evidence>
<keyword evidence="8" id="KW-0418">Kinase</keyword>
<dbReference type="InterPro" id="IPR008271">
    <property type="entry name" value="Ser/Thr_kinase_AS"/>
</dbReference>
<dbReference type="PANTHER" id="PTHR27006:SF601">
    <property type="entry name" value="PROTEIN KINASE DOMAIN-CONTAINING PROTEIN"/>
    <property type="match status" value="1"/>
</dbReference>
<dbReference type="GO" id="GO:0016020">
    <property type="term" value="C:membrane"/>
    <property type="evidence" value="ECO:0007669"/>
    <property type="project" value="UniProtKB-SubCell"/>
</dbReference>
<feature type="domain" description="Protein kinase" evidence="14">
    <location>
        <begin position="197"/>
        <end position="497"/>
    </location>
</feature>
<dbReference type="Gene3D" id="1.10.510.10">
    <property type="entry name" value="Transferase(Phosphotransferase) domain 1"/>
    <property type="match status" value="2"/>
</dbReference>
<sequence>MADPVATVEKIVKIGLKIKAAVDTVRHNEEDCNEIRRRVLRFSAILSQLQRTGMMNDSSALSGALEDLEETLQHALELVTACQERTTTIGRLVKAGELSKKLRRVKDDILNKVMLASFAINAHTTIILFTIQTGGHPLPQQQEDARVADISHNIHSTEVARSELNDEGNTALTGSDSLFDPIVALRNFNLSELEDAISDGYVIGEGGFWKVYKCVLNDGSVVAVKISKMQGGLIWQQCHDKLLLASKLLHRNIVKVLGYGHEVGSAYEVGHSSMIMRLLKRKNDQHKNDQAQDCEYVWVEEYVPNGSLETIILSRLGWSSLSRIIEGLAQGIHYLHEQHVVYRDLKPSNILLDSEMNPKIIDFDCCLVLNADENEITDDRLVGTFGYMPPEYYFHGILSVKIDVFAFGVTLLRTVSTMYDSDLPSSSIYDIRAFPAKAWNAWENGRMEGLFDPSLFDGSDQLMEAKRCTQIGLLCTQSERADRPTMADVLAMLHGEMEMPVPKKPAYFEVSDEEESDEEDFVVEEESDEEDFVIPEAFRYSSTLSGIGACFPCRSGATVVLPDPLESTSLAKLPVISCPHRWALPGRRCKLINVKTITPPYVAGRMADPVAAVEKIVRLGLKIKDAVDTVRHNEEECNEIRRRVLRFSAILSQLQQTGMMNDIPALSGALEDLEETLQHAFELVTACQERATIRRLVKAGELSKKLRRVNDDILNKVMLAYFAINAHTTIILLTIQAGTHPLPQKPECVLNDGNVVADKVSFREQHWQHFHDQLLLASKLQHRNIVKVVGYGHEVIDSSMIMPLLKRKNDQAQDREYIWVEEYVQNRSLEMIIKGKFPINLYNPFVRVALHIFVESRFDWHSLSHIIEGLAQGIHYLHEQHVVHRDLKPSNIVLDSEMNPKLIDFDLCLVLNDDENENDAYMPLEYVSRGIVSVKNDVYSFGVTLLETVSTMYVSSESIYYLRAFQVIRKAWSAWGDGQRMEGLFDPSLFDGSDQLLEIKRCIQIGLLCIQDEPADRPTMADVLAMLHGEKETPAPKPPAYLKVRKEEESVEERPASPPDGLLSPRCVLNLTLRPRYHGQRCV</sequence>
<keyword evidence="6" id="KW-0677">Repeat</keyword>
<gene>
    <name evidence="15" type="ORF">U9M48_001206</name>
</gene>
<dbReference type="AlphaFoldDB" id="A0AAQ3SCT1"/>
<dbReference type="InterPro" id="IPR036537">
    <property type="entry name" value="Adaptor_Cbl_N_dom_sf"/>
</dbReference>
<dbReference type="GO" id="GO:0006950">
    <property type="term" value="P:response to stress"/>
    <property type="evidence" value="ECO:0007669"/>
    <property type="project" value="UniProtKB-ARBA"/>
</dbReference>
<evidence type="ECO:0000256" key="10">
    <source>
        <dbReference type="ARBA" id="ARBA00022989"/>
    </source>
</evidence>
<reference evidence="15 16" key="1">
    <citation type="submission" date="2024-02" db="EMBL/GenBank/DDBJ databases">
        <title>High-quality chromosome-scale genome assembly of Pensacola bahiagrass (Paspalum notatum Flugge var. saurae).</title>
        <authorList>
            <person name="Vega J.M."/>
            <person name="Podio M."/>
            <person name="Orjuela J."/>
            <person name="Siena L.A."/>
            <person name="Pessino S.C."/>
            <person name="Combes M.C."/>
            <person name="Mariac C."/>
            <person name="Albertini E."/>
            <person name="Pupilli F."/>
            <person name="Ortiz J.P.A."/>
            <person name="Leblanc O."/>
        </authorList>
    </citation>
    <scope>NUCLEOTIDE SEQUENCE [LARGE SCALE GENOMIC DNA]</scope>
    <source>
        <strain evidence="15">R1</strain>
        <tissue evidence="15">Leaf</tissue>
    </source>
</reference>
<dbReference type="InterPro" id="IPR000719">
    <property type="entry name" value="Prot_kinase_dom"/>
</dbReference>
<dbReference type="Gene3D" id="3.30.200.20">
    <property type="entry name" value="Phosphorylase Kinase, domain 1"/>
    <property type="match status" value="1"/>
</dbReference>
<dbReference type="GO" id="GO:0004674">
    <property type="term" value="F:protein serine/threonine kinase activity"/>
    <property type="evidence" value="ECO:0007669"/>
    <property type="project" value="UniProtKB-KW"/>
</dbReference>
<dbReference type="CDD" id="cd21037">
    <property type="entry name" value="MLKL_NTD"/>
    <property type="match status" value="2"/>
</dbReference>
<comment type="subcellular location">
    <subcellularLocation>
        <location evidence="1">Membrane</location>
        <topology evidence="1">Single-pass membrane protein</topology>
    </subcellularLocation>
</comment>
<evidence type="ECO:0000256" key="11">
    <source>
        <dbReference type="ARBA" id="ARBA00023136"/>
    </source>
</evidence>
<evidence type="ECO:0000256" key="7">
    <source>
        <dbReference type="ARBA" id="ARBA00022741"/>
    </source>
</evidence>
<dbReference type="GO" id="GO:0007166">
    <property type="term" value="P:cell surface receptor signaling pathway"/>
    <property type="evidence" value="ECO:0007669"/>
    <property type="project" value="InterPro"/>
</dbReference>
<dbReference type="EMBL" id="CP144745">
    <property type="protein sequence ID" value="WVZ49883.1"/>
    <property type="molecule type" value="Genomic_DNA"/>
</dbReference>
<feature type="region of interest" description="Disordered" evidence="13">
    <location>
        <begin position="1031"/>
        <end position="1059"/>
    </location>
</feature>
<keyword evidence="16" id="KW-1185">Reference proteome</keyword>
<evidence type="ECO:0000313" key="16">
    <source>
        <dbReference type="Proteomes" id="UP001341281"/>
    </source>
</evidence>
<proteinExistence type="predicted"/>
<keyword evidence="3" id="KW-0808">Transferase</keyword>
<dbReference type="InterPro" id="IPR054000">
    <property type="entry name" value="MLKL_N"/>
</dbReference>
<dbReference type="PANTHER" id="PTHR27006">
    <property type="entry name" value="PROMASTIGOTE SURFACE ANTIGEN PROTEIN PSA"/>
    <property type="match status" value="1"/>
</dbReference>
<keyword evidence="10" id="KW-1133">Transmembrane helix</keyword>
<name>A0AAQ3SCT1_PASNO</name>
<feature type="compositionally biased region" description="Basic and acidic residues" evidence="13">
    <location>
        <begin position="1044"/>
        <end position="1055"/>
    </location>
</feature>
<dbReference type="Gene3D" id="1.20.930.20">
    <property type="entry name" value="Adaptor protein Cbl, N-terminal domain"/>
    <property type="match status" value="2"/>
</dbReference>
<evidence type="ECO:0000313" key="15">
    <source>
        <dbReference type="EMBL" id="WVZ49883.1"/>
    </source>
</evidence>
<keyword evidence="2" id="KW-0723">Serine/threonine-protein kinase</keyword>